<dbReference type="Proteomes" id="UP000241167">
    <property type="component" value="Unassembled WGS sequence"/>
</dbReference>
<comment type="caution">
    <text evidence="5">The sequence shown here is derived from an EMBL/GenBank/DDBJ whole genome shotgun (WGS) entry which is preliminary data.</text>
</comment>
<evidence type="ECO:0008006" key="7">
    <source>
        <dbReference type="Google" id="ProtNLM"/>
    </source>
</evidence>
<dbReference type="AlphaFoldDB" id="A0A2P7QYV4"/>
<feature type="region of interest" description="Disordered" evidence="1">
    <location>
        <begin position="251"/>
        <end position="271"/>
    </location>
</feature>
<organism evidence="5 6">
    <name type="scientific">Allosphingosinicella deserti</name>
    <dbReference type="NCBI Taxonomy" id="2116704"/>
    <lineage>
        <taxon>Bacteria</taxon>
        <taxon>Pseudomonadati</taxon>
        <taxon>Pseudomonadota</taxon>
        <taxon>Alphaproteobacteria</taxon>
        <taxon>Sphingomonadales</taxon>
        <taxon>Sphingomonadaceae</taxon>
        <taxon>Allosphingosinicella</taxon>
    </lineage>
</organism>
<keyword evidence="2" id="KW-0812">Transmembrane</keyword>
<feature type="domain" description="FecR N-terminal" evidence="4">
    <location>
        <begin position="32"/>
        <end position="69"/>
    </location>
</feature>
<feature type="domain" description="FecR protein" evidence="3">
    <location>
        <begin position="146"/>
        <end position="236"/>
    </location>
</feature>
<dbReference type="PANTHER" id="PTHR30273">
    <property type="entry name" value="PERIPLASMIC SIGNAL SENSOR AND SIGMA FACTOR ACTIVATOR FECR-RELATED"/>
    <property type="match status" value="1"/>
</dbReference>
<dbReference type="EMBL" id="PXYI01000001">
    <property type="protein sequence ID" value="PSJ43137.1"/>
    <property type="molecule type" value="Genomic_DNA"/>
</dbReference>
<evidence type="ECO:0000256" key="2">
    <source>
        <dbReference type="SAM" id="Phobius"/>
    </source>
</evidence>
<dbReference type="Pfam" id="PF16220">
    <property type="entry name" value="DUF4880"/>
    <property type="match status" value="1"/>
</dbReference>
<dbReference type="Gene3D" id="3.55.50.30">
    <property type="match status" value="1"/>
</dbReference>
<evidence type="ECO:0000259" key="3">
    <source>
        <dbReference type="Pfam" id="PF04773"/>
    </source>
</evidence>
<dbReference type="Gene3D" id="2.60.120.1440">
    <property type="match status" value="1"/>
</dbReference>
<protein>
    <recommendedName>
        <fullName evidence="7">Iron dicitrate transport regulator FecR</fullName>
    </recommendedName>
</protein>
<evidence type="ECO:0000259" key="4">
    <source>
        <dbReference type="Pfam" id="PF16220"/>
    </source>
</evidence>
<keyword evidence="2" id="KW-0472">Membrane</keyword>
<accession>A0A2P7QYV4</accession>
<proteinExistence type="predicted"/>
<reference evidence="5 6" key="1">
    <citation type="submission" date="2018-03" db="EMBL/GenBank/DDBJ databases">
        <title>The draft genome of Sphingosinicella sp. GL-C-18.</title>
        <authorList>
            <person name="Liu L."/>
            <person name="Li L."/>
            <person name="Liang L."/>
            <person name="Zhang X."/>
            <person name="Wang T."/>
        </authorList>
    </citation>
    <scope>NUCLEOTIDE SEQUENCE [LARGE SCALE GENOMIC DNA]</scope>
    <source>
        <strain evidence="5 6">GL-C-18</strain>
    </source>
</reference>
<dbReference type="Pfam" id="PF04773">
    <property type="entry name" value="FecR"/>
    <property type="match status" value="1"/>
</dbReference>
<keyword evidence="6" id="KW-1185">Reference proteome</keyword>
<dbReference type="GO" id="GO:0016989">
    <property type="term" value="F:sigma factor antagonist activity"/>
    <property type="evidence" value="ECO:0007669"/>
    <property type="project" value="TreeGrafter"/>
</dbReference>
<keyword evidence="2" id="KW-1133">Transmembrane helix</keyword>
<dbReference type="PANTHER" id="PTHR30273:SF2">
    <property type="entry name" value="PROTEIN FECR"/>
    <property type="match status" value="1"/>
</dbReference>
<evidence type="ECO:0000313" key="5">
    <source>
        <dbReference type="EMBL" id="PSJ43137.1"/>
    </source>
</evidence>
<gene>
    <name evidence="5" type="ORF">C7I55_01755</name>
</gene>
<evidence type="ECO:0000256" key="1">
    <source>
        <dbReference type="SAM" id="MobiDB-lite"/>
    </source>
</evidence>
<dbReference type="PIRSF" id="PIRSF018266">
    <property type="entry name" value="FecR"/>
    <property type="match status" value="1"/>
</dbReference>
<feature type="transmembrane region" description="Helical" evidence="2">
    <location>
        <begin position="117"/>
        <end position="135"/>
    </location>
</feature>
<name>A0A2P7QYV4_9SPHN</name>
<dbReference type="InterPro" id="IPR012373">
    <property type="entry name" value="Ferrdict_sens_TM"/>
</dbReference>
<dbReference type="InterPro" id="IPR006860">
    <property type="entry name" value="FecR"/>
</dbReference>
<dbReference type="InterPro" id="IPR032623">
    <property type="entry name" value="FecR_N"/>
</dbReference>
<sequence length="356" mass="38444">MRPAWMGRVRIRSVLSREGATMTEQKLLTVRDEAIAWHLRLKEGSTEDWDAFMAWLEADPARSDAYDEVKFADAAITAEMVPAAAIPVAAILGAAIPDAANDEGEAGWRPAHGRWRWATALAAIAAIFLIGLISIQSFTRGASKYEVATGPGERRTIALGTGDSFMLNGDTRLILDPSDPRSAEIAAGEATFVIRHDEARPFVVTAGRHRVIDVGTVFNVARDDRRFAVEVIEGAVAYRRAGTDVALSAGQTLETGDDPGAGVRTGRRRPEEMAGWRRGRLSYSAAPLERVARDLSRTLGTRVIVDPAVAALPFTGSLRVDRDARESVDTLAATLDLRVRRAGDGLRIEPGPGAPR</sequence>
<evidence type="ECO:0000313" key="6">
    <source>
        <dbReference type="Proteomes" id="UP000241167"/>
    </source>
</evidence>